<name>A0A0D1E077_MYCMD</name>
<proteinExistence type="inferred from homology"/>
<feature type="transmembrane region" description="Helical" evidence="9">
    <location>
        <begin position="413"/>
        <end position="435"/>
    </location>
</feature>
<keyword evidence="4 9" id="KW-0812">Transmembrane</keyword>
<dbReference type="PANTHER" id="PTHR22950">
    <property type="entry name" value="AMINO ACID TRANSPORTER"/>
    <property type="match status" value="1"/>
</dbReference>
<feature type="compositionally biased region" description="Basic residues" evidence="8">
    <location>
        <begin position="144"/>
        <end position="153"/>
    </location>
</feature>
<keyword evidence="12" id="KW-1185">Reference proteome</keyword>
<dbReference type="STRING" id="237631.A0A0D1E077"/>
<feature type="region of interest" description="Disordered" evidence="8">
    <location>
        <begin position="69"/>
        <end position="263"/>
    </location>
</feature>
<accession>A0A0D1E077</accession>
<feature type="transmembrane region" description="Helical" evidence="9">
    <location>
        <begin position="355"/>
        <end position="377"/>
    </location>
</feature>
<dbReference type="GO" id="GO:0015186">
    <property type="term" value="F:L-glutamine transmembrane transporter activity"/>
    <property type="evidence" value="ECO:0000318"/>
    <property type="project" value="GO_Central"/>
</dbReference>
<dbReference type="eggNOG" id="KOG1303">
    <property type="taxonomic scope" value="Eukaryota"/>
</dbReference>
<dbReference type="Proteomes" id="UP000000561">
    <property type="component" value="Chromosome 5"/>
</dbReference>
<dbReference type="EMBL" id="CM003144">
    <property type="protein sequence ID" value="KIS69624.1"/>
    <property type="molecule type" value="Genomic_DNA"/>
</dbReference>
<keyword evidence="7 9" id="KW-0472">Membrane</keyword>
<evidence type="ECO:0000256" key="3">
    <source>
        <dbReference type="ARBA" id="ARBA00022448"/>
    </source>
</evidence>
<keyword evidence="6 9" id="KW-1133">Transmembrane helix</keyword>
<evidence type="ECO:0000256" key="7">
    <source>
        <dbReference type="ARBA" id="ARBA00023136"/>
    </source>
</evidence>
<dbReference type="AlphaFoldDB" id="A0A0D1E077"/>
<feature type="transmembrane region" description="Helical" evidence="9">
    <location>
        <begin position="491"/>
        <end position="514"/>
    </location>
</feature>
<dbReference type="GO" id="GO:0015824">
    <property type="term" value="P:proline transport"/>
    <property type="evidence" value="ECO:0000318"/>
    <property type="project" value="GO_Central"/>
</dbReference>
<evidence type="ECO:0000256" key="1">
    <source>
        <dbReference type="ARBA" id="ARBA00004141"/>
    </source>
</evidence>
<evidence type="ECO:0000313" key="12">
    <source>
        <dbReference type="Proteomes" id="UP000000561"/>
    </source>
</evidence>
<feature type="transmembrane region" description="Helical" evidence="9">
    <location>
        <begin position="766"/>
        <end position="788"/>
    </location>
</feature>
<feature type="compositionally biased region" description="Polar residues" evidence="8">
    <location>
        <begin position="633"/>
        <end position="646"/>
    </location>
</feature>
<evidence type="ECO:0000256" key="8">
    <source>
        <dbReference type="SAM" id="MobiDB-lite"/>
    </source>
</evidence>
<feature type="region of interest" description="Disordered" evidence="8">
    <location>
        <begin position="633"/>
        <end position="680"/>
    </location>
</feature>
<sequence>MPTRTNNRGIPVPRDQARGSVRGDNQQQAAWRSSLDLVWSYSRSQAFYGNNIATSPSFVERRWAGQDLEERDSIFEDEQEYVSGQDDEDESEDYDAHTSHSRFATDADADTDTASMASDARFGPSDQFEWEGEALPPNATQRIRTSRRSKARDRRLEQLESADEDERSRSRSRSPKRLAPGGPHERTSNSKLNPNRSAYSSATTGEMLRDPFAEDNINNNIKPSEVTPLLSNKRSTDANPARRKSATYGALQRPSDSATLSNRSADSGYHVYELGNSTLLQSWFNTVNALVGVGILALPLAFSYAGWIGGTILFLVCGLLTNYTGKVLAKIMSKEPSLRTYADIGSYAFGPSARILISLFFCLELWAVSVALIILFGDSMSAIFPNIAPAAFKLLGYCLVLPSVFLPLKFLSPISVIGIVSTFTLVVVVISDGLIKKHAPGSLWSIAPTTLGPRWDRLPLSFGLIMSGFSSHPIIPSLVRDMKDPAKFPRMLNLAYVGATVLYLSMGMVGYAMFGTQVSDEITKDLARTPGFPVALNSVAIWLIVINPLSKFALATRPIQTTFEILLGIDDQTAVRLQNRNVKARRRSSAAALAATSANVATDGSKIRMDDAAAAANKVVGPVQSRAQAQLTSEANSTTLSVSPNHRVSFATPGAPSSTVPQPEHQPPTSPTTHAAPANDNPLANSAISLRAAELTSTLSPRTRFILSILLKILLTLLIAVTAVVLPGFEKVMAFLGAFLAFATCVFGPLLANLKLFGSEMKAYRIAIDVGILAISALMAATGTVWAFL</sequence>
<dbReference type="InParanoid" id="A0A0D1E077"/>
<gene>
    <name evidence="11" type="ORF">UMAG_02159</name>
</gene>
<evidence type="ECO:0000256" key="6">
    <source>
        <dbReference type="ARBA" id="ARBA00022989"/>
    </source>
</evidence>
<feature type="transmembrane region" description="Helical" evidence="9">
    <location>
        <begin position="458"/>
        <end position="479"/>
    </location>
</feature>
<evidence type="ECO:0000256" key="9">
    <source>
        <dbReference type="SAM" id="Phobius"/>
    </source>
</evidence>
<keyword evidence="5" id="KW-0029">Amino-acid transport</keyword>
<evidence type="ECO:0000256" key="4">
    <source>
        <dbReference type="ARBA" id="ARBA00022692"/>
    </source>
</evidence>
<dbReference type="PANTHER" id="PTHR22950:SF692">
    <property type="entry name" value="TRANSMEMBRANE AMINO ACID TRANSPORTER FAMILY PROTEIN"/>
    <property type="match status" value="1"/>
</dbReference>
<dbReference type="InterPro" id="IPR013057">
    <property type="entry name" value="AA_transpt_TM"/>
</dbReference>
<feature type="compositionally biased region" description="Polar residues" evidence="8">
    <location>
        <begin position="254"/>
        <end position="263"/>
    </location>
</feature>
<feature type="transmembrane region" description="Helical" evidence="9">
    <location>
        <begin position="534"/>
        <end position="554"/>
    </location>
</feature>
<comment type="similarity">
    <text evidence="2">Belongs to the amino acid/polyamine transporter 2 family.</text>
</comment>
<reference evidence="11 12" key="1">
    <citation type="journal article" date="2006" name="Nature">
        <title>Insights from the genome of the biotrophic fungal plant pathogen Ustilago maydis.</title>
        <authorList>
            <person name="Kamper J."/>
            <person name="Kahmann R."/>
            <person name="Bolker M."/>
            <person name="Ma L.J."/>
            <person name="Brefort T."/>
            <person name="Saville B.J."/>
            <person name="Banuett F."/>
            <person name="Kronstad J.W."/>
            <person name="Gold S.E."/>
            <person name="Muller O."/>
            <person name="Perlin M.H."/>
            <person name="Wosten H.A."/>
            <person name="de Vries R."/>
            <person name="Ruiz-Herrera J."/>
            <person name="Reynaga-Pena C.G."/>
            <person name="Snetselaar K."/>
            <person name="McCann M."/>
            <person name="Perez-Martin J."/>
            <person name="Feldbrugge M."/>
            <person name="Basse C.W."/>
            <person name="Steinberg G."/>
            <person name="Ibeas J.I."/>
            <person name="Holloman W."/>
            <person name="Guzman P."/>
            <person name="Farman M."/>
            <person name="Stajich J.E."/>
            <person name="Sentandreu R."/>
            <person name="Gonzalez-Prieto J.M."/>
            <person name="Kennell J.C."/>
            <person name="Molina L."/>
            <person name="Schirawski J."/>
            <person name="Mendoza-Mendoza A."/>
            <person name="Greilinger D."/>
            <person name="Munch K."/>
            <person name="Rossel N."/>
            <person name="Scherer M."/>
            <person name="Vranes M."/>
            <person name="Ladendorf O."/>
            <person name="Vincon V."/>
            <person name="Fuchs U."/>
            <person name="Sandrock B."/>
            <person name="Meng S."/>
            <person name="Ho E.C."/>
            <person name="Cahill M.J."/>
            <person name="Boyce K.J."/>
            <person name="Klose J."/>
            <person name="Klosterman S.J."/>
            <person name="Deelstra H.J."/>
            <person name="Ortiz-Castellanos L."/>
            <person name="Li W."/>
            <person name="Sanchez-Alonso P."/>
            <person name="Schreier P.H."/>
            <person name="Hauser-Hahn I."/>
            <person name="Vaupel M."/>
            <person name="Koopmann E."/>
            <person name="Friedrich G."/>
            <person name="Voss H."/>
            <person name="Schluter T."/>
            <person name="Margolis J."/>
            <person name="Platt D."/>
            <person name="Swimmer C."/>
            <person name="Gnirke A."/>
            <person name="Chen F."/>
            <person name="Vysotskaia V."/>
            <person name="Mannhaupt G."/>
            <person name="Guldener U."/>
            <person name="Munsterkotter M."/>
            <person name="Haase D."/>
            <person name="Oesterheld M."/>
            <person name="Mewes H.W."/>
            <person name="Mauceli E.W."/>
            <person name="DeCaprio D."/>
            <person name="Wade C.M."/>
            <person name="Butler J."/>
            <person name="Young S."/>
            <person name="Jaffe D.B."/>
            <person name="Calvo S."/>
            <person name="Nusbaum C."/>
            <person name="Galagan J."/>
            <person name="Birren B.W."/>
        </authorList>
    </citation>
    <scope>NUCLEOTIDE SEQUENCE [LARGE SCALE GENOMIC DNA]</scope>
    <source>
        <strain evidence="12">DSM 14603 / FGSC 9021 / UM521</strain>
    </source>
</reference>
<keyword evidence="3" id="KW-0813">Transport</keyword>
<feature type="compositionally biased region" description="Acidic residues" evidence="8">
    <location>
        <begin position="69"/>
        <end position="93"/>
    </location>
</feature>
<feature type="transmembrane region" description="Helical" evidence="9">
    <location>
        <begin position="705"/>
        <end position="726"/>
    </location>
</feature>
<dbReference type="VEuPathDB" id="FungiDB:UMAG_02159"/>
<evidence type="ECO:0000313" key="11">
    <source>
        <dbReference type="EMBL" id="KIS69624.1"/>
    </source>
</evidence>
<dbReference type="GeneID" id="23562971"/>
<feature type="region of interest" description="Disordered" evidence="8">
    <location>
        <begin position="1"/>
        <end position="27"/>
    </location>
</feature>
<evidence type="ECO:0000259" key="10">
    <source>
        <dbReference type="Pfam" id="PF01490"/>
    </source>
</evidence>
<dbReference type="Pfam" id="PF01490">
    <property type="entry name" value="Aa_trans"/>
    <property type="match status" value="1"/>
</dbReference>
<protein>
    <recommendedName>
        <fullName evidence="10">Amino acid transporter transmembrane domain-containing protein</fullName>
    </recommendedName>
</protein>
<comment type="subcellular location">
    <subcellularLocation>
        <location evidence="1">Membrane</location>
        <topology evidence="1">Multi-pass membrane protein</topology>
    </subcellularLocation>
</comment>
<dbReference type="OrthoDB" id="655540at2759"/>
<dbReference type="GO" id="GO:0000329">
    <property type="term" value="C:fungal-type vacuole membrane"/>
    <property type="evidence" value="ECO:0000318"/>
    <property type="project" value="GO_Central"/>
</dbReference>
<feature type="domain" description="Amino acid transporter transmembrane" evidence="10">
    <location>
        <begin position="276"/>
        <end position="785"/>
    </location>
</feature>
<feature type="compositionally biased region" description="Polar residues" evidence="8">
    <location>
        <begin position="189"/>
        <end position="204"/>
    </location>
</feature>
<feature type="transmembrane region" description="Helical" evidence="9">
    <location>
        <begin position="308"/>
        <end position="329"/>
    </location>
</feature>
<dbReference type="KEGG" id="uma:UMAG_02159"/>
<evidence type="ECO:0000256" key="2">
    <source>
        <dbReference type="ARBA" id="ARBA00008066"/>
    </source>
</evidence>
<feature type="transmembrane region" description="Helical" evidence="9">
    <location>
        <begin position="732"/>
        <end position="754"/>
    </location>
</feature>
<dbReference type="RefSeq" id="XP_011388512.1">
    <property type="nucleotide sequence ID" value="XM_011390210.1"/>
</dbReference>
<organism evidence="11 12">
    <name type="scientific">Mycosarcoma maydis</name>
    <name type="common">Corn smut fungus</name>
    <name type="synonym">Ustilago maydis</name>
    <dbReference type="NCBI Taxonomy" id="5270"/>
    <lineage>
        <taxon>Eukaryota</taxon>
        <taxon>Fungi</taxon>
        <taxon>Dikarya</taxon>
        <taxon>Basidiomycota</taxon>
        <taxon>Ustilaginomycotina</taxon>
        <taxon>Ustilaginomycetes</taxon>
        <taxon>Ustilaginales</taxon>
        <taxon>Ustilaginaceae</taxon>
        <taxon>Mycosarcoma</taxon>
    </lineage>
</organism>
<feature type="transmembrane region" description="Helical" evidence="9">
    <location>
        <begin position="383"/>
        <end position="406"/>
    </location>
</feature>
<evidence type="ECO:0000256" key="5">
    <source>
        <dbReference type="ARBA" id="ARBA00022970"/>
    </source>
</evidence>